<evidence type="ECO:0000313" key="3">
    <source>
        <dbReference type="Proteomes" id="UP000543174"/>
    </source>
</evidence>
<dbReference type="Proteomes" id="UP000543174">
    <property type="component" value="Unassembled WGS sequence"/>
</dbReference>
<keyword evidence="3" id="KW-1185">Reference proteome</keyword>
<reference evidence="2" key="1">
    <citation type="submission" date="2020-08" db="EMBL/GenBank/DDBJ databases">
        <title>Functional genomics of gut bacteria from endangered species of beetles.</title>
        <authorList>
            <person name="Carlos-Shanley C."/>
        </authorList>
    </citation>
    <scope>NUCLEOTIDE SEQUENCE [LARGE SCALE GENOMIC DNA]</scope>
    <source>
        <strain evidence="2">S00060</strain>
    </source>
</reference>
<proteinExistence type="predicted"/>
<protein>
    <submittedName>
        <fullName evidence="2">Uncharacterized protein</fullName>
    </submittedName>
</protein>
<gene>
    <name evidence="2" type="ORF">HNP21_005500</name>
</gene>
<sequence>MAVVIICCMILVGLIFIYGGWKRPYDEISSAPDIWILEILFVIIEKIFKISAEKLMRISFMVFGTAWSLLFLIILITHAY</sequence>
<name>A0A7W3RHK2_PRIAR</name>
<keyword evidence="1" id="KW-1133">Transmembrane helix</keyword>
<feature type="transmembrane region" description="Helical" evidence="1">
    <location>
        <begin position="60"/>
        <end position="79"/>
    </location>
</feature>
<accession>A0A7W3RHK2</accession>
<keyword evidence="1" id="KW-0812">Transmembrane</keyword>
<feature type="transmembrane region" description="Helical" evidence="1">
    <location>
        <begin position="29"/>
        <end position="48"/>
    </location>
</feature>
<evidence type="ECO:0000313" key="2">
    <source>
        <dbReference type="EMBL" id="MBA9042365.1"/>
    </source>
</evidence>
<evidence type="ECO:0000256" key="1">
    <source>
        <dbReference type="SAM" id="Phobius"/>
    </source>
</evidence>
<comment type="caution">
    <text evidence="2">The sequence shown here is derived from an EMBL/GenBank/DDBJ whole genome shotgun (WGS) entry which is preliminary data.</text>
</comment>
<organism evidence="2 3">
    <name type="scientific">Priestia aryabhattai</name>
    <name type="common">Bacillus aryabhattai</name>
    <dbReference type="NCBI Taxonomy" id="412384"/>
    <lineage>
        <taxon>Bacteria</taxon>
        <taxon>Bacillati</taxon>
        <taxon>Bacillota</taxon>
        <taxon>Bacilli</taxon>
        <taxon>Bacillales</taxon>
        <taxon>Bacillaceae</taxon>
        <taxon>Priestia</taxon>
    </lineage>
</organism>
<dbReference type="EMBL" id="JACJHT010000011">
    <property type="protein sequence ID" value="MBA9042365.1"/>
    <property type="molecule type" value="Genomic_DNA"/>
</dbReference>
<keyword evidence="1" id="KW-0472">Membrane</keyword>
<dbReference type="AlphaFoldDB" id="A0A7W3RHK2"/>
<dbReference type="RefSeq" id="WP_182528019.1">
    <property type="nucleotide sequence ID" value="NZ_JACJHT010000011.1"/>
</dbReference>